<organism evidence="4 5">
    <name type="scientific">Lichtheimia corymbifera JMRC:FSU:9682</name>
    <dbReference type="NCBI Taxonomy" id="1263082"/>
    <lineage>
        <taxon>Eukaryota</taxon>
        <taxon>Fungi</taxon>
        <taxon>Fungi incertae sedis</taxon>
        <taxon>Mucoromycota</taxon>
        <taxon>Mucoromycotina</taxon>
        <taxon>Mucoromycetes</taxon>
        <taxon>Mucorales</taxon>
        <taxon>Lichtheimiaceae</taxon>
        <taxon>Lichtheimia</taxon>
    </lineage>
</organism>
<keyword evidence="1" id="KW-0479">Metal-binding</keyword>
<sequence>MSRHLTIADALATIPNVDSPIDQTGSHDDPYYIVKHARPATKEAVDQAVNRLIYTTGESWLYHSKHIPRQQGNDCRHNTEYAIYTDILLYKLAGPDVSWYYRWHRSGTKQVRKDTTVGGKSGVARSGHKTKKCRCTARLVVHYYPLRDIKFDVELKQPHINHQPNTIEDDGHLPLPQDIRDQVEETLKSGITSDVRTIREYLQDQNANAPVTSRQYHIHTRDVYNKVYKWRKEKTTNDANDFKSVELWLTELEQEKQFAVWRYATISVDTFCFGFSSPWQLSMFENAKYLSIDATHHVCGYAKGLLYTIIIRHPEADRGVPISYLFTVDHSAAPLAKWFTDLKLLDISPIRVTIDCSNVELNAIRLAWGDTTSIQFCTWHVFRAWIDQYKKKARGSALKKKMELVVLRDDLKKLMWERNERKFKALWRAFSKKWSKRQFSYFAYFSAQWMTSNKSRLWAACYQLDTYTNMETNNYVESWHNQLKSVYLKRYRVHRLDYIVFVLVTKVEFDLLHDVQRRAAKVGPQTKRDLELAKTKLKADQLSHEMMLQKVSVARGGGYYVQSFTTNPNPPRYKLHVEGEKIMSCTCKEAQYHRQRACKHMYLLKRWHGNLTLRYERQPTAIQFSAPSNPPTQQPQSSTPPSNPPTQIPSSPTPAPIDDDHPTHDDDKEMVDADDLNKV</sequence>
<feature type="compositionally biased region" description="Pro residues" evidence="2">
    <location>
        <begin position="641"/>
        <end position="655"/>
    </location>
</feature>
<keyword evidence="1" id="KW-0863">Zinc-finger</keyword>
<feature type="region of interest" description="Disordered" evidence="2">
    <location>
        <begin position="623"/>
        <end position="679"/>
    </location>
</feature>
<dbReference type="GO" id="GO:0008270">
    <property type="term" value="F:zinc ion binding"/>
    <property type="evidence" value="ECO:0007669"/>
    <property type="project" value="UniProtKB-KW"/>
</dbReference>
<dbReference type="PANTHER" id="PTHR33977:SF1">
    <property type="entry name" value="ZINC ION BINDING PROTEIN"/>
    <property type="match status" value="1"/>
</dbReference>
<accession>A0A068SH91</accession>
<dbReference type="VEuPathDB" id="FungiDB:LCOR_12002.1"/>
<keyword evidence="5" id="KW-1185">Reference proteome</keyword>
<dbReference type="AlphaFoldDB" id="A0A068SH91"/>
<evidence type="ECO:0000259" key="3">
    <source>
        <dbReference type="PROSITE" id="PS50966"/>
    </source>
</evidence>
<proteinExistence type="predicted"/>
<dbReference type="PROSITE" id="PS50966">
    <property type="entry name" value="ZF_SWIM"/>
    <property type="match status" value="1"/>
</dbReference>
<dbReference type="PANTHER" id="PTHR33977">
    <property type="entry name" value="ZINC ION BINDING PROTEIN"/>
    <property type="match status" value="1"/>
</dbReference>
<comment type="caution">
    <text evidence="4">The sequence shown here is derived from an EMBL/GenBank/DDBJ whole genome shotgun (WGS) entry which is preliminary data.</text>
</comment>
<feature type="domain" description="SWIM-type" evidence="3">
    <location>
        <begin position="573"/>
        <end position="609"/>
    </location>
</feature>
<reference evidence="4" key="1">
    <citation type="submission" date="2013-08" db="EMBL/GenBank/DDBJ databases">
        <title>Gene expansion shapes genome architecture in the human pathogen Lichtheimia corymbifera: an evolutionary genomics analysis in the ancient terrestrial Mucorales (Mucoromycotina).</title>
        <authorList>
            <person name="Schwartze V.U."/>
            <person name="Winter S."/>
            <person name="Shelest E."/>
            <person name="Marcet-Houben M."/>
            <person name="Horn F."/>
            <person name="Wehner S."/>
            <person name="Hoffmann K."/>
            <person name="Riege K."/>
            <person name="Sammeth M."/>
            <person name="Nowrousian M."/>
            <person name="Valiante V."/>
            <person name="Linde J."/>
            <person name="Jacobsen I.D."/>
            <person name="Marz M."/>
            <person name="Brakhage A.A."/>
            <person name="Gabaldon T."/>
            <person name="Bocker S."/>
            <person name="Voigt K."/>
        </authorList>
    </citation>
    <scope>NUCLEOTIDE SEQUENCE [LARGE SCALE GENOMIC DNA]</scope>
    <source>
        <strain evidence="4">FSU 9682</strain>
    </source>
</reference>
<gene>
    <name evidence="4" type="ORF">LCOR_12002.1</name>
</gene>
<feature type="compositionally biased region" description="Basic and acidic residues" evidence="2">
    <location>
        <begin position="658"/>
        <end position="679"/>
    </location>
</feature>
<dbReference type="OrthoDB" id="2430203at2759"/>
<dbReference type="Proteomes" id="UP000027586">
    <property type="component" value="Unassembled WGS sequence"/>
</dbReference>
<dbReference type="EMBL" id="CBTN010000158">
    <property type="protein sequence ID" value="CDH61222.1"/>
    <property type="molecule type" value="Genomic_DNA"/>
</dbReference>
<evidence type="ECO:0000256" key="1">
    <source>
        <dbReference type="PROSITE-ProRule" id="PRU00325"/>
    </source>
</evidence>
<evidence type="ECO:0000256" key="2">
    <source>
        <dbReference type="SAM" id="MobiDB-lite"/>
    </source>
</evidence>
<dbReference type="STRING" id="1263082.A0A068SH91"/>
<evidence type="ECO:0000313" key="4">
    <source>
        <dbReference type="EMBL" id="CDH61222.1"/>
    </source>
</evidence>
<name>A0A068SH91_9FUNG</name>
<keyword evidence="1" id="KW-0862">Zinc</keyword>
<dbReference type="InterPro" id="IPR007527">
    <property type="entry name" value="Znf_SWIM"/>
</dbReference>
<protein>
    <recommendedName>
        <fullName evidence="3">SWIM-type domain-containing protein</fullName>
    </recommendedName>
</protein>
<evidence type="ECO:0000313" key="5">
    <source>
        <dbReference type="Proteomes" id="UP000027586"/>
    </source>
</evidence>